<proteinExistence type="predicted"/>
<comment type="caution">
    <text evidence="2">The sequence shown here is derived from an EMBL/GenBank/DDBJ whole genome shotgun (WGS) entry which is preliminary data.</text>
</comment>
<evidence type="ECO:0000313" key="2">
    <source>
        <dbReference type="EMBL" id="MDZ5760166.1"/>
    </source>
</evidence>
<feature type="transmembrane region" description="Helical" evidence="1">
    <location>
        <begin position="99"/>
        <end position="120"/>
    </location>
</feature>
<gene>
    <name evidence="2" type="ORF">RAK27_16130</name>
</gene>
<keyword evidence="1" id="KW-0472">Membrane</keyword>
<accession>A0AAW9K312</accession>
<feature type="transmembrane region" description="Helical" evidence="1">
    <location>
        <begin position="76"/>
        <end position="93"/>
    </location>
</feature>
<reference evidence="2" key="1">
    <citation type="submission" date="2023-08" db="EMBL/GenBank/DDBJ databases">
        <title>Genomic characterization of piscicolin 126 produced by Carnobacterium maltaromaticum CM22 strain isolated from salmon (Salmo salar).</title>
        <authorList>
            <person name="Gonzalez-Gragera E."/>
            <person name="Garcia-Lopez J.D."/>
            <person name="Teso-Perez C."/>
            <person name="Gimenez-Hernandez I."/>
            <person name="Peralta-Sanchez J.M."/>
            <person name="Valdivia E."/>
            <person name="Montalban-Lopez M."/>
            <person name="Martin-Platero A.M."/>
            <person name="Banos A."/>
            <person name="Martinez-Bueno M."/>
        </authorList>
    </citation>
    <scope>NUCLEOTIDE SEQUENCE</scope>
    <source>
        <strain evidence="2">CM22</strain>
    </source>
</reference>
<dbReference type="RefSeq" id="WP_322809604.1">
    <property type="nucleotide sequence ID" value="NZ_JAVBVO010000005.1"/>
</dbReference>
<feature type="transmembrane region" description="Helical" evidence="1">
    <location>
        <begin position="42"/>
        <end position="64"/>
    </location>
</feature>
<protein>
    <submittedName>
        <fullName evidence="2">Uncharacterized protein</fullName>
    </submittedName>
</protein>
<feature type="transmembrane region" description="Helical" evidence="1">
    <location>
        <begin position="12"/>
        <end position="36"/>
    </location>
</feature>
<evidence type="ECO:0000313" key="3">
    <source>
        <dbReference type="Proteomes" id="UP001290462"/>
    </source>
</evidence>
<dbReference type="EMBL" id="JAVBVO010000005">
    <property type="protein sequence ID" value="MDZ5760166.1"/>
    <property type="molecule type" value="Genomic_DNA"/>
</dbReference>
<organism evidence="2 3">
    <name type="scientific">Carnobacterium maltaromaticum</name>
    <name type="common">Carnobacterium piscicola</name>
    <dbReference type="NCBI Taxonomy" id="2751"/>
    <lineage>
        <taxon>Bacteria</taxon>
        <taxon>Bacillati</taxon>
        <taxon>Bacillota</taxon>
        <taxon>Bacilli</taxon>
        <taxon>Lactobacillales</taxon>
        <taxon>Carnobacteriaceae</taxon>
        <taxon>Carnobacterium</taxon>
    </lineage>
</organism>
<keyword evidence="1" id="KW-1133">Transmembrane helix</keyword>
<dbReference type="AlphaFoldDB" id="A0AAW9K312"/>
<evidence type="ECO:0000256" key="1">
    <source>
        <dbReference type="SAM" id="Phobius"/>
    </source>
</evidence>
<sequence length="130" mass="14316">MSKGRHQYQKINSLAGYMIVVQVFATVAILVGGFYIDGQTGYGVSMTAFVVKAVVQCGASIFMLVRQMEEPSLGKALFVLILAFSIGWTRYSVMLATGFFVSFGLSGMALVIMAIVLLVFQINYEQYQEE</sequence>
<dbReference type="Proteomes" id="UP001290462">
    <property type="component" value="Unassembled WGS sequence"/>
</dbReference>
<name>A0AAW9K312_CARML</name>
<keyword evidence="1" id="KW-0812">Transmembrane</keyword>